<protein>
    <recommendedName>
        <fullName evidence="4">Dienelactone hydrolase domain-containing protein</fullName>
    </recommendedName>
</protein>
<keyword evidence="1" id="KW-0732">Signal</keyword>
<dbReference type="OrthoDB" id="17560at2759"/>
<feature type="chain" id="PRO_5012407464" description="Dienelactone hydrolase domain-containing protein" evidence="1">
    <location>
        <begin position="16"/>
        <end position="81"/>
    </location>
</feature>
<evidence type="ECO:0008006" key="4">
    <source>
        <dbReference type="Google" id="ProtNLM"/>
    </source>
</evidence>
<dbReference type="Proteomes" id="UP000076738">
    <property type="component" value="Unassembled WGS sequence"/>
</dbReference>
<evidence type="ECO:0000313" key="2">
    <source>
        <dbReference type="EMBL" id="KZO96041.1"/>
    </source>
</evidence>
<keyword evidence="3" id="KW-1185">Reference proteome</keyword>
<accession>A0A167LUF7</accession>
<dbReference type="AlphaFoldDB" id="A0A167LUF7"/>
<name>A0A167LUF7_CALVF</name>
<evidence type="ECO:0000313" key="3">
    <source>
        <dbReference type="Proteomes" id="UP000076738"/>
    </source>
</evidence>
<reference evidence="2 3" key="1">
    <citation type="journal article" date="2016" name="Mol. Biol. Evol.">
        <title>Comparative Genomics of Early-Diverging Mushroom-Forming Fungi Provides Insights into the Origins of Lignocellulose Decay Capabilities.</title>
        <authorList>
            <person name="Nagy L.G."/>
            <person name="Riley R."/>
            <person name="Tritt A."/>
            <person name="Adam C."/>
            <person name="Daum C."/>
            <person name="Floudas D."/>
            <person name="Sun H."/>
            <person name="Yadav J.S."/>
            <person name="Pangilinan J."/>
            <person name="Larsson K.H."/>
            <person name="Matsuura K."/>
            <person name="Barry K."/>
            <person name="Labutti K."/>
            <person name="Kuo R."/>
            <person name="Ohm R.A."/>
            <person name="Bhattacharya S.S."/>
            <person name="Shirouzu T."/>
            <person name="Yoshinaga Y."/>
            <person name="Martin F.M."/>
            <person name="Grigoriev I.V."/>
            <person name="Hibbett D.S."/>
        </authorList>
    </citation>
    <scope>NUCLEOTIDE SEQUENCE [LARGE SCALE GENOMIC DNA]</scope>
    <source>
        <strain evidence="2 3">TUFC12733</strain>
    </source>
</reference>
<sequence>MHFRLLCLAESGCLAGTPSASVAKAARAKGTRETVPAYEFKRYMGTRHGFGCRPALDLPVVKNAFEQAHEQALGWFRKTVL</sequence>
<gene>
    <name evidence="2" type="ORF">CALVIDRAFT_146997</name>
</gene>
<evidence type="ECO:0000256" key="1">
    <source>
        <dbReference type="SAM" id="SignalP"/>
    </source>
</evidence>
<feature type="signal peptide" evidence="1">
    <location>
        <begin position="1"/>
        <end position="15"/>
    </location>
</feature>
<organism evidence="2 3">
    <name type="scientific">Calocera viscosa (strain TUFC12733)</name>
    <dbReference type="NCBI Taxonomy" id="1330018"/>
    <lineage>
        <taxon>Eukaryota</taxon>
        <taxon>Fungi</taxon>
        <taxon>Dikarya</taxon>
        <taxon>Basidiomycota</taxon>
        <taxon>Agaricomycotina</taxon>
        <taxon>Dacrymycetes</taxon>
        <taxon>Dacrymycetales</taxon>
        <taxon>Dacrymycetaceae</taxon>
        <taxon>Calocera</taxon>
    </lineage>
</organism>
<dbReference type="EMBL" id="KV417286">
    <property type="protein sequence ID" value="KZO96041.1"/>
    <property type="molecule type" value="Genomic_DNA"/>
</dbReference>
<proteinExistence type="predicted"/>